<dbReference type="Proteomes" id="UP000799424">
    <property type="component" value="Unassembled WGS sequence"/>
</dbReference>
<dbReference type="InterPro" id="IPR037219">
    <property type="entry name" value="Peptidase_M41-like"/>
</dbReference>
<evidence type="ECO:0000256" key="11">
    <source>
        <dbReference type="ARBA" id="ARBA00023049"/>
    </source>
</evidence>
<dbReference type="Gene3D" id="3.40.1690.20">
    <property type="match status" value="1"/>
</dbReference>
<dbReference type="SUPFAM" id="SSF140990">
    <property type="entry name" value="FtsH protease domain-like"/>
    <property type="match status" value="1"/>
</dbReference>
<dbReference type="GO" id="GO:0005745">
    <property type="term" value="C:m-AAA complex"/>
    <property type="evidence" value="ECO:0007669"/>
    <property type="project" value="TreeGrafter"/>
</dbReference>
<dbReference type="NCBIfam" id="TIGR01241">
    <property type="entry name" value="FtsH_fam"/>
    <property type="match status" value="1"/>
</dbReference>
<sequence length="878" mass="96645">MSTLLRRSGQLARISRPSLNAASRAPFTLRRRVPIPQCIYAQQRARRFATGPPEEPKNNKDDELAKKKNDEATPKKDGEVAEKKDDEAPPQMAKLTADEEKMLDQLVSFVSMGVPKAHKKAIKEAMDEIKKTGIPPELREEMNKLERGEKLDLATAAKISRLTTNMARKAAEQHRFKESDEPQQKAGAHDPGPQSKDKDSKGGAGASGGFGGGMDTNTTLITAFVSYLAYKMIFPGENTKDITWQEFRTTFLDKGLVEKIVILNGNKAKVHLHREAVASMYPDSPSVNQNFYYYFTIGSVEAFERKMDDAQYELGIPSSERIPVAYSSEISWFNTALSFGPTIVLLGSLLYFTRRAGGGGGGGSGIFSMGKSRAKKFNHETDIKVKFADVAGMDEAKQEIMEFVAFLKDPGRFQKLGAKIPRGAILSGPPGTGKTLLAKATAGESGVPFFSVSGSEFVEMFVGVGASRVRDLFANARKSTPCIIFIDEIDAIGRARSKQNFGGGNDEREATLNQILTEMDGFNTTEQVVVLAGTNRADVLDKALMRPGRFDRHINIDRPTMDGRAQIFGVHIKKIITNEDIEFLKGRLAALTPGFSGADIANCVNEAALIAARYQAESVTMVHFEQAIERVIGGLEKKSLVLKPEEKKTVAYHEAGHAICGWYFKYADPLLKVSIIPRGQGALGYAQYLPNGDTYLMNVNQLMDRMAMTLGGRVSEELHFETVTSGASDDFRKVTQMATAMVSKWGMSKKIGYIYFEDSDQGQQLTKPFSEDTAKNIDMEVKRIVDEAYKQCKDLLTEKKHEVGLVAEELLKKEMIGREDMIRLLGPRPFEDPADFHKYFSGQYGKAPGLMEPGGADGVKGPLVPPPAPAAFKDLDSR</sequence>
<dbReference type="SUPFAM" id="SSF52540">
    <property type="entry name" value="P-loop containing nucleoside triphosphate hydrolases"/>
    <property type="match status" value="1"/>
</dbReference>
<dbReference type="HAMAP" id="MF_01458">
    <property type="entry name" value="FtsH"/>
    <property type="match status" value="1"/>
</dbReference>
<dbReference type="GO" id="GO:0016887">
    <property type="term" value="F:ATP hydrolysis activity"/>
    <property type="evidence" value="ECO:0007669"/>
    <property type="project" value="InterPro"/>
</dbReference>
<keyword evidence="6" id="KW-0479">Metal-binding</keyword>
<evidence type="ECO:0000313" key="16">
    <source>
        <dbReference type="EMBL" id="KAF2824694.1"/>
    </source>
</evidence>
<dbReference type="FunFam" id="1.20.58.760:FF:000025">
    <property type="entry name" value="ATP-dependent metallopeptidase Hfl"/>
    <property type="match status" value="1"/>
</dbReference>
<dbReference type="Gene3D" id="1.10.8.60">
    <property type="match status" value="1"/>
</dbReference>
<feature type="region of interest" description="Disordered" evidence="14">
    <location>
        <begin position="44"/>
        <end position="95"/>
    </location>
</feature>
<dbReference type="InterPro" id="IPR011546">
    <property type="entry name" value="Pept_M41_FtsH_extracell"/>
</dbReference>
<dbReference type="InterPro" id="IPR003959">
    <property type="entry name" value="ATPase_AAA_core"/>
</dbReference>
<reference evidence="16" key="1">
    <citation type="journal article" date="2020" name="Stud. Mycol.">
        <title>101 Dothideomycetes genomes: a test case for predicting lifestyles and emergence of pathogens.</title>
        <authorList>
            <person name="Haridas S."/>
            <person name="Albert R."/>
            <person name="Binder M."/>
            <person name="Bloem J."/>
            <person name="Labutti K."/>
            <person name="Salamov A."/>
            <person name="Andreopoulos B."/>
            <person name="Baker S."/>
            <person name="Barry K."/>
            <person name="Bills G."/>
            <person name="Bluhm B."/>
            <person name="Cannon C."/>
            <person name="Castanera R."/>
            <person name="Culley D."/>
            <person name="Daum C."/>
            <person name="Ezra D."/>
            <person name="Gonzalez J."/>
            <person name="Henrissat B."/>
            <person name="Kuo A."/>
            <person name="Liang C."/>
            <person name="Lipzen A."/>
            <person name="Lutzoni F."/>
            <person name="Magnuson J."/>
            <person name="Mondo S."/>
            <person name="Nolan M."/>
            <person name="Ohm R."/>
            <person name="Pangilinan J."/>
            <person name="Park H.-J."/>
            <person name="Ramirez L."/>
            <person name="Alfaro M."/>
            <person name="Sun H."/>
            <person name="Tritt A."/>
            <person name="Yoshinaga Y."/>
            <person name="Zwiers L.-H."/>
            <person name="Turgeon B."/>
            <person name="Goodwin S."/>
            <person name="Spatafora J."/>
            <person name="Crous P."/>
            <person name="Grigoriev I."/>
        </authorList>
    </citation>
    <scope>NUCLEOTIDE SEQUENCE</scope>
    <source>
        <strain evidence="16">CBS 113818</strain>
    </source>
</reference>
<dbReference type="PANTHER" id="PTHR43655:SF2">
    <property type="entry name" value="AFG3 LIKE MATRIX AAA PEPTIDASE SUBUNIT 2, ISOFORM A"/>
    <property type="match status" value="1"/>
</dbReference>
<dbReference type="AlphaFoldDB" id="A0A6A6ZW38"/>
<organism evidence="16 17">
    <name type="scientific">Ophiobolus disseminans</name>
    <dbReference type="NCBI Taxonomy" id="1469910"/>
    <lineage>
        <taxon>Eukaryota</taxon>
        <taxon>Fungi</taxon>
        <taxon>Dikarya</taxon>
        <taxon>Ascomycota</taxon>
        <taxon>Pezizomycotina</taxon>
        <taxon>Dothideomycetes</taxon>
        <taxon>Pleosporomycetidae</taxon>
        <taxon>Pleosporales</taxon>
        <taxon>Pleosporineae</taxon>
        <taxon>Phaeosphaeriaceae</taxon>
        <taxon>Ophiobolus</taxon>
    </lineage>
</organism>
<dbReference type="GO" id="GO:0030163">
    <property type="term" value="P:protein catabolic process"/>
    <property type="evidence" value="ECO:0007669"/>
    <property type="project" value="UniProtKB-ARBA"/>
</dbReference>
<feature type="region of interest" description="Disordered" evidence="14">
    <location>
        <begin position="1"/>
        <end position="25"/>
    </location>
</feature>
<dbReference type="GO" id="GO:0004176">
    <property type="term" value="F:ATP-dependent peptidase activity"/>
    <property type="evidence" value="ECO:0007669"/>
    <property type="project" value="InterPro"/>
</dbReference>
<dbReference type="PROSITE" id="PS00674">
    <property type="entry name" value="AAA"/>
    <property type="match status" value="1"/>
</dbReference>
<evidence type="ECO:0000256" key="7">
    <source>
        <dbReference type="ARBA" id="ARBA00022741"/>
    </source>
</evidence>
<evidence type="ECO:0000256" key="2">
    <source>
        <dbReference type="ARBA" id="ARBA00004173"/>
    </source>
</evidence>
<evidence type="ECO:0000256" key="8">
    <source>
        <dbReference type="ARBA" id="ARBA00022801"/>
    </source>
</evidence>
<keyword evidence="7" id="KW-0547">Nucleotide-binding</keyword>
<comment type="catalytic activity">
    <reaction evidence="13">
        <text>ATP + H2O = ADP + phosphate + H(+)</text>
        <dbReference type="Rhea" id="RHEA:13065"/>
        <dbReference type="ChEBI" id="CHEBI:15377"/>
        <dbReference type="ChEBI" id="CHEBI:15378"/>
        <dbReference type="ChEBI" id="CHEBI:30616"/>
        <dbReference type="ChEBI" id="CHEBI:43474"/>
        <dbReference type="ChEBI" id="CHEBI:456216"/>
    </reaction>
    <physiologicalReaction direction="left-to-right" evidence="13">
        <dbReference type="Rhea" id="RHEA:13066"/>
    </physiologicalReaction>
</comment>
<dbReference type="FunFam" id="3.40.1690.20:FF:000003">
    <property type="entry name" value="Mitochondrial inner membrane AAA protease Yta12, putative"/>
    <property type="match status" value="1"/>
</dbReference>
<feature type="compositionally biased region" description="Gly residues" evidence="14">
    <location>
        <begin position="202"/>
        <end position="211"/>
    </location>
</feature>
<keyword evidence="5" id="KW-0645">Protease</keyword>
<dbReference type="InterPro" id="IPR050928">
    <property type="entry name" value="ATP-dep_Zn_Metalloprotease"/>
</dbReference>
<evidence type="ECO:0000256" key="12">
    <source>
        <dbReference type="ARBA" id="ARBA00023128"/>
    </source>
</evidence>
<evidence type="ECO:0000256" key="9">
    <source>
        <dbReference type="ARBA" id="ARBA00022833"/>
    </source>
</evidence>
<dbReference type="GO" id="GO:0008270">
    <property type="term" value="F:zinc ion binding"/>
    <property type="evidence" value="ECO:0007669"/>
    <property type="project" value="InterPro"/>
</dbReference>
<feature type="compositionally biased region" description="Basic and acidic residues" evidence="14">
    <location>
        <begin position="169"/>
        <end position="183"/>
    </location>
</feature>
<proteinExistence type="inferred from homology"/>
<evidence type="ECO:0000256" key="3">
    <source>
        <dbReference type="ARBA" id="ARBA00010044"/>
    </source>
</evidence>
<dbReference type="InterPro" id="IPR041569">
    <property type="entry name" value="AAA_lid_3"/>
</dbReference>
<dbReference type="Gene3D" id="1.20.58.760">
    <property type="entry name" value="Peptidase M41"/>
    <property type="match status" value="1"/>
</dbReference>
<dbReference type="InterPro" id="IPR003593">
    <property type="entry name" value="AAA+_ATPase"/>
</dbReference>
<gene>
    <name evidence="16" type="ORF">CC86DRAFT_353201</name>
</gene>
<evidence type="ECO:0000256" key="10">
    <source>
        <dbReference type="ARBA" id="ARBA00022840"/>
    </source>
</evidence>
<evidence type="ECO:0000256" key="6">
    <source>
        <dbReference type="ARBA" id="ARBA00022723"/>
    </source>
</evidence>
<keyword evidence="11" id="KW-0482">Metalloprotease</keyword>
<evidence type="ECO:0000256" key="5">
    <source>
        <dbReference type="ARBA" id="ARBA00022670"/>
    </source>
</evidence>
<protein>
    <submittedName>
        <fullName evidence="16">ATP-dependent metallopeptidase Hfl</fullName>
    </submittedName>
</protein>
<evidence type="ECO:0000313" key="17">
    <source>
        <dbReference type="Proteomes" id="UP000799424"/>
    </source>
</evidence>
<dbReference type="Pfam" id="PF17862">
    <property type="entry name" value="AAA_lid_3"/>
    <property type="match status" value="1"/>
</dbReference>
<evidence type="ECO:0000259" key="15">
    <source>
        <dbReference type="SMART" id="SM00382"/>
    </source>
</evidence>
<evidence type="ECO:0000256" key="1">
    <source>
        <dbReference type="ARBA" id="ARBA00001947"/>
    </source>
</evidence>
<dbReference type="FunFam" id="3.40.50.300:FF:000001">
    <property type="entry name" value="ATP-dependent zinc metalloprotease FtsH"/>
    <property type="match status" value="1"/>
</dbReference>
<feature type="domain" description="AAA+ ATPase" evidence="15">
    <location>
        <begin position="420"/>
        <end position="560"/>
    </location>
</feature>
<evidence type="ECO:0000256" key="4">
    <source>
        <dbReference type="ARBA" id="ARBA00010550"/>
    </source>
</evidence>
<dbReference type="Gene3D" id="3.40.50.300">
    <property type="entry name" value="P-loop containing nucleotide triphosphate hydrolases"/>
    <property type="match status" value="1"/>
</dbReference>
<name>A0A6A6ZW38_9PLEO</name>
<dbReference type="GO" id="GO:0005524">
    <property type="term" value="F:ATP binding"/>
    <property type="evidence" value="ECO:0007669"/>
    <property type="project" value="UniProtKB-KW"/>
</dbReference>
<keyword evidence="12" id="KW-0496">Mitochondrion</keyword>
<feature type="compositionally biased region" description="Basic and acidic residues" evidence="14">
    <location>
        <begin position="54"/>
        <end position="87"/>
    </location>
</feature>
<comment type="cofactor">
    <cofactor evidence="1">
        <name>Zn(2+)</name>
        <dbReference type="ChEBI" id="CHEBI:29105"/>
    </cofactor>
</comment>
<dbReference type="CDD" id="cd19501">
    <property type="entry name" value="RecA-like_FtsH"/>
    <property type="match status" value="1"/>
</dbReference>
<accession>A0A6A6ZW38</accession>
<dbReference type="InterPro" id="IPR027417">
    <property type="entry name" value="P-loop_NTPase"/>
</dbReference>
<dbReference type="InterPro" id="IPR000642">
    <property type="entry name" value="Peptidase_M41"/>
</dbReference>
<dbReference type="FunFam" id="1.20.58.760:FF:000028">
    <property type="entry name" value="ATP-dependent metallopeptidase Hfl"/>
    <property type="match status" value="1"/>
</dbReference>
<dbReference type="InterPro" id="IPR005936">
    <property type="entry name" value="FtsH"/>
</dbReference>
<dbReference type="PANTHER" id="PTHR43655">
    <property type="entry name" value="ATP-DEPENDENT PROTEASE"/>
    <property type="match status" value="1"/>
</dbReference>
<dbReference type="InterPro" id="IPR003960">
    <property type="entry name" value="ATPase_AAA_CS"/>
</dbReference>
<feature type="region of interest" description="Disordered" evidence="14">
    <location>
        <begin position="168"/>
        <end position="211"/>
    </location>
</feature>
<dbReference type="Pfam" id="PF01434">
    <property type="entry name" value="Peptidase_M41"/>
    <property type="match status" value="1"/>
</dbReference>
<dbReference type="GO" id="GO:0004222">
    <property type="term" value="F:metalloendopeptidase activity"/>
    <property type="evidence" value="ECO:0007669"/>
    <property type="project" value="InterPro"/>
</dbReference>
<dbReference type="SMART" id="SM00382">
    <property type="entry name" value="AAA"/>
    <property type="match status" value="1"/>
</dbReference>
<keyword evidence="17" id="KW-1185">Reference proteome</keyword>
<dbReference type="Pfam" id="PF00004">
    <property type="entry name" value="AAA"/>
    <property type="match status" value="1"/>
</dbReference>
<dbReference type="FunFam" id="1.10.8.60:FF:000019">
    <property type="entry name" value="AFG3-like AAA ATPase 2"/>
    <property type="match status" value="1"/>
</dbReference>
<dbReference type="EMBL" id="MU006229">
    <property type="protein sequence ID" value="KAF2824694.1"/>
    <property type="molecule type" value="Genomic_DNA"/>
</dbReference>
<evidence type="ECO:0000256" key="13">
    <source>
        <dbReference type="ARBA" id="ARBA00048778"/>
    </source>
</evidence>
<comment type="similarity">
    <text evidence="3">In the C-terminal section; belongs to the peptidase M41 family.</text>
</comment>
<dbReference type="GO" id="GO:0034982">
    <property type="term" value="P:mitochondrial protein processing"/>
    <property type="evidence" value="ECO:0007669"/>
    <property type="project" value="TreeGrafter"/>
</dbReference>
<dbReference type="Pfam" id="PF06480">
    <property type="entry name" value="FtsH_ext"/>
    <property type="match status" value="1"/>
</dbReference>
<keyword evidence="10" id="KW-0067">ATP-binding</keyword>
<evidence type="ECO:0000256" key="14">
    <source>
        <dbReference type="SAM" id="MobiDB-lite"/>
    </source>
</evidence>
<comment type="similarity">
    <text evidence="4">In the N-terminal section; belongs to the AAA ATPase family.</text>
</comment>
<keyword evidence="8" id="KW-0378">Hydrolase</keyword>
<dbReference type="OrthoDB" id="1413014at2759"/>
<feature type="region of interest" description="Disordered" evidence="14">
    <location>
        <begin position="850"/>
        <end position="878"/>
    </location>
</feature>
<comment type="subcellular location">
    <subcellularLocation>
        <location evidence="2">Mitochondrion</location>
    </subcellularLocation>
</comment>
<keyword evidence="9" id="KW-0862">Zinc</keyword>